<evidence type="ECO:0000256" key="1">
    <source>
        <dbReference type="SAM" id="Coils"/>
    </source>
</evidence>
<evidence type="ECO:0000313" key="3">
    <source>
        <dbReference type="Proteomes" id="UP001140206"/>
    </source>
</evidence>
<keyword evidence="3" id="KW-1185">Reference proteome</keyword>
<protein>
    <submittedName>
        <fullName evidence="2">Alanine-tRNA ligase</fullName>
    </submittedName>
</protein>
<dbReference type="PANTHER" id="PTHR34554">
    <property type="entry name" value="RGS1-HXK1-INTERACTING PROTEIN 1"/>
    <property type="match status" value="1"/>
</dbReference>
<name>A0AAV8FM77_9POAL</name>
<reference evidence="2" key="1">
    <citation type="submission" date="2022-08" db="EMBL/GenBank/DDBJ databases">
        <authorList>
            <person name="Marques A."/>
        </authorList>
    </citation>
    <scope>NUCLEOTIDE SEQUENCE</scope>
    <source>
        <strain evidence="2">RhyPub2mFocal</strain>
        <tissue evidence="2">Leaves</tissue>
    </source>
</reference>
<evidence type="ECO:0000313" key="2">
    <source>
        <dbReference type="EMBL" id="KAJ4793240.1"/>
    </source>
</evidence>
<keyword evidence="1" id="KW-0175">Coiled coil</keyword>
<organism evidence="2 3">
    <name type="scientific">Rhynchospora pubera</name>
    <dbReference type="NCBI Taxonomy" id="906938"/>
    <lineage>
        <taxon>Eukaryota</taxon>
        <taxon>Viridiplantae</taxon>
        <taxon>Streptophyta</taxon>
        <taxon>Embryophyta</taxon>
        <taxon>Tracheophyta</taxon>
        <taxon>Spermatophyta</taxon>
        <taxon>Magnoliopsida</taxon>
        <taxon>Liliopsida</taxon>
        <taxon>Poales</taxon>
        <taxon>Cyperaceae</taxon>
        <taxon>Cyperoideae</taxon>
        <taxon>Rhynchosporeae</taxon>
        <taxon>Rhynchospora</taxon>
    </lineage>
</organism>
<gene>
    <name evidence="2" type="ORF">LUZ62_044486</name>
</gene>
<dbReference type="InterPro" id="IPR053284">
    <property type="entry name" value="RGS1-HXK1_interactor"/>
</dbReference>
<feature type="coiled-coil region" evidence="1">
    <location>
        <begin position="154"/>
        <end position="188"/>
    </location>
</feature>
<sequence>MGRQSLKSKLQNYSPKTFHLLHQTRSHLCSSFFDPSSIHFSIFVFCFLPLGANLRVGTNRWHPKGPLDPRNHGLLTRSIPVLATCSIDFGALELIPSVRSQCDAYVDQFVNTVKDKIKLVQEHPVEATAVATVSGLVLLRAPRRFLIRNTLGRFKTEKDLLNEAESRMKQLQKSLEDLRKVNSGVLKKTEFGEEDILRGSSNMRSSGKQIQTLVSSIYKAESSAADLMHRLRSLPGRESIELRAEVASMVSDLKNQRRELEQRIFKISELGINV</sequence>
<accession>A0AAV8FM77</accession>
<dbReference type="Proteomes" id="UP001140206">
    <property type="component" value="Chromosome 2"/>
</dbReference>
<dbReference type="AlphaFoldDB" id="A0AAV8FM77"/>
<feature type="coiled-coil region" evidence="1">
    <location>
        <begin position="243"/>
        <end position="270"/>
    </location>
</feature>
<comment type="caution">
    <text evidence="2">The sequence shown here is derived from an EMBL/GenBank/DDBJ whole genome shotgun (WGS) entry which is preliminary data.</text>
</comment>
<keyword evidence="2" id="KW-0436">Ligase</keyword>
<dbReference type="PANTHER" id="PTHR34554:SF2">
    <property type="entry name" value="RGS1-HXK1-INTERACTING PROTEIN 1"/>
    <property type="match status" value="1"/>
</dbReference>
<dbReference type="GO" id="GO:0016874">
    <property type="term" value="F:ligase activity"/>
    <property type="evidence" value="ECO:0007669"/>
    <property type="project" value="UniProtKB-KW"/>
</dbReference>
<dbReference type="EMBL" id="JAMFTS010000002">
    <property type="protein sequence ID" value="KAJ4793240.1"/>
    <property type="molecule type" value="Genomic_DNA"/>
</dbReference>
<proteinExistence type="predicted"/>